<keyword evidence="2" id="KW-0274">FAD</keyword>
<dbReference type="PANTHER" id="PTHR43004:SF19">
    <property type="entry name" value="BINDING MONOOXYGENASE, PUTATIVE (JCVI)-RELATED"/>
    <property type="match status" value="1"/>
</dbReference>
<keyword evidence="3" id="KW-0472">Membrane</keyword>
<dbReference type="AlphaFoldDB" id="D2VIE4"/>
<dbReference type="Gene3D" id="3.50.50.60">
    <property type="entry name" value="FAD/NAD(P)-binding domain"/>
    <property type="match status" value="1"/>
</dbReference>
<evidence type="ECO:0000256" key="3">
    <source>
        <dbReference type="SAM" id="Phobius"/>
    </source>
</evidence>
<proteinExistence type="predicted"/>
<dbReference type="RefSeq" id="XP_002676090.1">
    <property type="nucleotide sequence ID" value="XM_002676044.1"/>
</dbReference>
<feature type="transmembrane region" description="Helical" evidence="3">
    <location>
        <begin position="511"/>
        <end position="536"/>
    </location>
</feature>
<evidence type="ECO:0000256" key="2">
    <source>
        <dbReference type="ARBA" id="ARBA00022827"/>
    </source>
</evidence>
<protein>
    <submittedName>
        <fullName evidence="4">Predicted protein</fullName>
    </submittedName>
</protein>
<sequence length="543" mass="62320">MIIPILWLIKEKFYKPYLDCQVPIEQIDSVLKEQDNKLIGETVVIIGGSFSGLTTAIIMSKYYRKVIIIDRSKIVPDESIAKSRQGEQAHVIAYRSMLVWERLLPGFLDELKNGLGTSDHLNLRKNPLLMASRGQIETILREKVKRELKNVEFLDGYHVSSSGIKVETISENGEKVTRVKSITVTKVSDAEHVLFASSRTIECNLLVNCGGAGSSSLMKNIENEISPNKKILTKSSIECKIGYQTIFMEPKDSSYDSEGKVAISREDRIDNVQENRKLDDPYYIIYHLLCYPNRRGVLFMPYSDNTFLILLTTYNEKIESVQYETAKEQIIEFTKLNPTMERDAKIMLEKFKDIPKKIVPYYEKNGSEYVHYENLKGVRDFIAVGDAAGSLNPIYGQGITMAIDSIVLLDEMIKIELKKDKSVFNPSFCQEFQSRLCKSYLVPWLLCSSTDMRFDFAKYSQNLSMQKLISPILGWMTDRMFMSANVSAISSFHLMKVLLMEDGFRKELVNLYWLLGFVFRKEVIMVTFISLSIYIFNFVISLF</sequence>
<keyword evidence="1" id="KW-0285">Flavoprotein</keyword>
<dbReference type="EMBL" id="GG738874">
    <property type="protein sequence ID" value="EFC43346.1"/>
    <property type="molecule type" value="Genomic_DNA"/>
</dbReference>
<dbReference type="GeneID" id="8852134"/>
<dbReference type="VEuPathDB" id="AmoebaDB:NAEGRDRAFT_68655"/>
<dbReference type="Proteomes" id="UP000006671">
    <property type="component" value="Unassembled WGS sequence"/>
</dbReference>
<gene>
    <name evidence="4" type="ORF">NAEGRDRAFT_68655</name>
</gene>
<dbReference type="OrthoDB" id="10051892at2759"/>
<dbReference type="InterPro" id="IPR050641">
    <property type="entry name" value="RIFMO-like"/>
</dbReference>
<dbReference type="PANTHER" id="PTHR43004">
    <property type="entry name" value="TRK SYSTEM POTASSIUM UPTAKE PROTEIN"/>
    <property type="match status" value="1"/>
</dbReference>
<dbReference type="InterPro" id="IPR036188">
    <property type="entry name" value="FAD/NAD-bd_sf"/>
</dbReference>
<evidence type="ECO:0000256" key="1">
    <source>
        <dbReference type="ARBA" id="ARBA00022630"/>
    </source>
</evidence>
<dbReference type="InParanoid" id="D2VIE4"/>
<dbReference type="GO" id="GO:0004497">
    <property type="term" value="F:monooxygenase activity"/>
    <property type="evidence" value="ECO:0007669"/>
    <property type="project" value="UniProtKB-ARBA"/>
</dbReference>
<organism evidence="5">
    <name type="scientific">Naegleria gruberi</name>
    <name type="common">Amoeba</name>
    <dbReference type="NCBI Taxonomy" id="5762"/>
    <lineage>
        <taxon>Eukaryota</taxon>
        <taxon>Discoba</taxon>
        <taxon>Heterolobosea</taxon>
        <taxon>Tetramitia</taxon>
        <taxon>Eutetramitia</taxon>
        <taxon>Vahlkampfiidae</taxon>
        <taxon>Naegleria</taxon>
    </lineage>
</organism>
<keyword evidence="3" id="KW-0812">Transmembrane</keyword>
<dbReference type="KEGG" id="ngr:NAEGRDRAFT_68655"/>
<accession>D2VIE4</accession>
<reference evidence="4 5" key="1">
    <citation type="journal article" date="2010" name="Cell">
        <title>The genome of Naegleria gruberi illuminates early eukaryotic versatility.</title>
        <authorList>
            <person name="Fritz-Laylin L.K."/>
            <person name="Prochnik S.E."/>
            <person name="Ginger M.L."/>
            <person name="Dacks J.B."/>
            <person name="Carpenter M.L."/>
            <person name="Field M.C."/>
            <person name="Kuo A."/>
            <person name="Paredez A."/>
            <person name="Chapman J."/>
            <person name="Pham J."/>
            <person name="Shu S."/>
            <person name="Neupane R."/>
            <person name="Cipriano M."/>
            <person name="Mancuso J."/>
            <person name="Tu H."/>
            <person name="Salamov A."/>
            <person name="Lindquist E."/>
            <person name="Shapiro H."/>
            <person name="Lucas S."/>
            <person name="Grigoriev I.V."/>
            <person name="Cande W.Z."/>
            <person name="Fulton C."/>
            <person name="Rokhsar D.S."/>
            <person name="Dawson S.C."/>
        </authorList>
    </citation>
    <scope>NUCLEOTIDE SEQUENCE [LARGE SCALE GENOMIC DNA]</scope>
    <source>
        <strain evidence="4 5">NEG-M</strain>
    </source>
</reference>
<evidence type="ECO:0000313" key="5">
    <source>
        <dbReference type="Proteomes" id="UP000006671"/>
    </source>
</evidence>
<keyword evidence="5" id="KW-1185">Reference proteome</keyword>
<evidence type="ECO:0000313" key="4">
    <source>
        <dbReference type="EMBL" id="EFC43346.1"/>
    </source>
</evidence>
<keyword evidence="3" id="KW-1133">Transmembrane helix</keyword>
<dbReference type="SUPFAM" id="SSF51905">
    <property type="entry name" value="FAD/NAD(P)-binding domain"/>
    <property type="match status" value="1"/>
</dbReference>
<name>D2VIE4_NAEGR</name>